<accession>A0ACB9CSV9</accession>
<evidence type="ECO:0000313" key="2">
    <source>
        <dbReference type="Proteomes" id="UP001055811"/>
    </source>
</evidence>
<keyword evidence="2" id="KW-1185">Reference proteome</keyword>
<evidence type="ECO:0000313" key="1">
    <source>
        <dbReference type="EMBL" id="KAI3737357.1"/>
    </source>
</evidence>
<reference evidence="1 2" key="2">
    <citation type="journal article" date="2022" name="Mol. Ecol. Resour.">
        <title>The genomes of chicory, endive, great burdock and yacon provide insights into Asteraceae paleo-polyploidization history and plant inulin production.</title>
        <authorList>
            <person name="Fan W."/>
            <person name="Wang S."/>
            <person name="Wang H."/>
            <person name="Wang A."/>
            <person name="Jiang F."/>
            <person name="Liu H."/>
            <person name="Zhao H."/>
            <person name="Xu D."/>
            <person name="Zhang Y."/>
        </authorList>
    </citation>
    <scope>NUCLEOTIDE SEQUENCE [LARGE SCALE GENOMIC DNA]</scope>
    <source>
        <strain evidence="2">cv. Punajuju</strain>
        <tissue evidence="1">Leaves</tissue>
    </source>
</reference>
<organism evidence="1 2">
    <name type="scientific">Cichorium intybus</name>
    <name type="common">Chicory</name>
    <dbReference type="NCBI Taxonomy" id="13427"/>
    <lineage>
        <taxon>Eukaryota</taxon>
        <taxon>Viridiplantae</taxon>
        <taxon>Streptophyta</taxon>
        <taxon>Embryophyta</taxon>
        <taxon>Tracheophyta</taxon>
        <taxon>Spermatophyta</taxon>
        <taxon>Magnoliopsida</taxon>
        <taxon>eudicotyledons</taxon>
        <taxon>Gunneridae</taxon>
        <taxon>Pentapetalae</taxon>
        <taxon>asterids</taxon>
        <taxon>campanulids</taxon>
        <taxon>Asterales</taxon>
        <taxon>Asteraceae</taxon>
        <taxon>Cichorioideae</taxon>
        <taxon>Cichorieae</taxon>
        <taxon>Cichoriinae</taxon>
        <taxon>Cichorium</taxon>
    </lineage>
</organism>
<comment type="caution">
    <text evidence="1">The sequence shown here is derived from an EMBL/GenBank/DDBJ whole genome shotgun (WGS) entry which is preliminary data.</text>
</comment>
<protein>
    <submittedName>
        <fullName evidence="1">Uncharacterized protein</fullName>
    </submittedName>
</protein>
<dbReference type="Proteomes" id="UP001055811">
    <property type="component" value="Linkage Group LG05"/>
</dbReference>
<sequence length="403" mass="45294">MAIAQTILTQALADEIALVDVNADKLRGEMLDLQHAATFLPRTKICASVDYSCTFGSDLVIVTAGARQITGESRLNLLQRNLALFSKMILIADHLDLNAQDVQRQQIAYEKQTLAKIHKEVVEGAYEVIRLKGYTFLTSFDWYFSELLPTKSAIDLCIYPIEYRQRAKDLEANSRFAIPGITTSFEQGNNSRLFRESQLHSRFENQTSVEVKESKAKADAVVSKLQTSDDQKKDVKPSILIASDTNCSNGLTSINRRLDNRMNFARQDSKSQAKYMSLPSSQPPKFARTTVETNVPMKFIPYNNTHATKRVERKQSPRMDVAESGGKYILLIEFPGVSKDDIRVEVNNTTLTVQTTKGRTVVCSLSDGTRSVYHKREILEGPFEAMWPLPFDVNSDSVSAEFL</sequence>
<reference evidence="2" key="1">
    <citation type="journal article" date="2022" name="Mol. Ecol. Resour.">
        <title>The genomes of chicory, endive, great burdock and yacon provide insights into Asteraceae palaeo-polyploidization history and plant inulin production.</title>
        <authorList>
            <person name="Fan W."/>
            <person name="Wang S."/>
            <person name="Wang H."/>
            <person name="Wang A."/>
            <person name="Jiang F."/>
            <person name="Liu H."/>
            <person name="Zhao H."/>
            <person name="Xu D."/>
            <person name="Zhang Y."/>
        </authorList>
    </citation>
    <scope>NUCLEOTIDE SEQUENCE [LARGE SCALE GENOMIC DNA]</scope>
    <source>
        <strain evidence="2">cv. Punajuju</strain>
    </source>
</reference>
<name>A0ACB9CSV9_CICIN</name>
<gene>
    <name evidence="1" type="ORF">L2E82_27356</name>
</gene>
<proteinExistence type="predicted"/>
<dbReference type="EMBL" id="CM042013">
    <property type="protein sequence ID" value="KAI3737357.1"/>
    <property type="molecule type" value="Genomic_DNA"/>
</dbReference>